<evidence type="ECO:0000259" key="1">
    <source>
        <dbReference type="Pfam" id="PF01738"/>
    </source>
</evidence>
<reference evidence="3" key="2">
    <citation type="journal article" date="2009" name="Fungal Genet. Biol.">
        <title>The 2008 update of the Aspergillus nidulans genome annotation: a community effort.</title>
        <authorList>
            <person name="Wortman J.R."/>
            <person name="Gilsenan J.M."/>
            <person name="Joardar V."/>
            <person name="Deegan J."/>
            <person name="Clutterbuck J."/>
            <person name="Andersen M.R."/>
            <person name="Archer D."/>
            <person name="Bencina M."/>
            <person name="Braus G."/>
            <person name="Coutinho P."/>
            <person name="von Dohren H."/>
            <person name="Doonan J."/>
            <person name="Driessen A.J."/>
            <person name="Durek P."/>
            <person name="Espeso E."/>
            <person name="Fekete E."/>
            <person name="Flipphi M."/>
            <person name="Estrada C.G."/>
            <person name="Geysens S."/>
            <person name="Goldman G."/>
            <person name="de Groot P.W."/>
            <person name="Hansen K."/>
            <person name="Harris S.D."/>
            <person name="Heinekamp T."/>
            <person name="Helmstaedt K."/>
            <person name="Henrissat B."/>
            <person name="Hofmann G."/>
            <person name="Homan T."/>
            <person name="Horio T."/>
            <person name="Horiuchi H."/>
            <person name="James S."/>
            <person name="Jones M."/>
            <person name="Karaffa L."/>
            <person name="Karanyi Z."/>
            <person name="Kato M."/>
            <person name="Keller N."/>
            <person name="Kelly D.E."/>
            <person name="Kiel J.A."/>
            <person name="Kim J.M."/>
            <person name="van der Klei I.J."/>
            <person name="Klis F.M."/>
            <person name="Kovalchuk A."/>
            <person name="Krasevec N."/>
            <person name="Kubicek C.P."/>
            <person name="Liu B."/>
            <person name="Maccabe A."/>
            <person name="Meyer V."/>
            <person name="Mirabito P."/>
            <person name="Miskei M."/>
            <person name="Mos M."/>
            <person name="Mullins J."/>
            <person name="Nelson D.R."/>
            <person name="Nielsen J."/>
            <person name="Oakley B.R."/>
            <person name="Osmani S.A."/>
            <person name="Pakula T."/>
            <person name="Paszewski A."/>
            <person name="Paulsen I."/>
            <person name="Pilsyk S."/>
            <person name="Pocsi I."/>
            <person name="Punt P.J."/>
            <person name="Ram A.F."/>
            <person name="Ren Q."/>
            <person name="Robellet X."/>
            <person name="Robson G."/>
            <person name="Seiboth B."/>
            <person name="van Solingen P."/>
            <person name="Specht T."/>
            <person name="Sun J."/>
            <person name="Taheri-Talesh N."/>
            <person name="Takeshita N."/>
            <person name="Ussery D."/>
            <person name="vanKuyk P.A."/>
            <person name="Visser H."/>
            <person name="van de Vondervoort P.J."/>
            <person name="de Vries R.P."/>
            <person name="Walton J."/>
            <person name="Xiang X."/>
            <person name="Xiong Y."/>
            <person name="Zeng A.P."/>
            <person name="Brandt B.W."/>
            <person name="Cornell M.J."/>
            <person name="van den Hondel C.A."/>
            <person name="Visser J."/>
            <person name="Oliver S.G."/>
            <person name="Turner G."/>
        </authorList>
    </citation>
    <scope>GENOME REANNOTATION</scope>
    <source>
        <strain evidence="3">FGSC A4 / ATCC 38163 / CBS 112.46 / NRRL 194 / M139</strain>
    </source>
</reference>
<dbReference type="GO" id="GO:0016787">
    <property type="term" value="F:hydrolase activity"/>
    <property type="evidence" value="ECO:0007669"/>
    <property type="project" value="UniProtKB-KW"/>
</dbReference>
<gene>
    <name evidence="2" type="ORF">ANIA_06776</name>
</gene>
<accession>C8V265</accession>
<dbReference type="SUPFAM" id="SSF53474">
    <property type="entry name" value="alpha/beta-Hydrolases"/>
    <property type="match status" value="1"/>
</dbReference>
<reference evidence="3" key="1">
    <citation type="journal article" date="2005" name="Nature">
        <title>Sequencing of Aspergillus nidulans and comparative analysis with A. fumigatus and A. oryzae.</title>
        <authorList>
            <person name="Galagan J.E."/>
            <person name="Calvo S.E."/>
            <person name="Cuomo C."/>
            <person name="Ma L.J."/>
            <person name="Wortman J.R."/>
            <person name="Batzoglou S."/>
            <person name="Lee S.I."/>
            <person name="Basturkmen M."/>
            <person name="Spevak C.C."/>
            <person name="Clutterbuck J."/>
            <person name="Kapitonov V."/>
            <person name="Jurka J."/>
            <person name="Scazzocchio C."/>
            <person name="Farman M."/>
            <person name="Butler J."/>
            <person name="Purcell S."/>
            <person name="Harris S."/>
            <person name="Braus G.H."/>
            <person name="Draht O."/>
            <person name="Busch S."/>
            <person name="D'Enfert C."/>
            <person name="Bouchier C."/>
            <person name="Goldman G.H."/>
            <person name="Bell-Pedersen D."/>
            <person name="Griffiths-Jones S."/>
            <person name="Doonan J.H."/>
            <person name="Yu J."/>
            <person name="Vienken K."/>
            <person name="Pain A."/>
            <person name="Freitag M."/>
            <person name="Selker E.U."/>
            <person name="Archer D.B."/>
            <person name="Penalva M.A."/>
            <person name="Oakley B.R."/>
            <person name="Momany M."/>
            <person name="Tanaka T."/>
            <person name="Kumagai T."/>
            <person name="Asai K."/>
            <person name="Machida M."/>
            <person name="Nierman W.C."/>
            <person name="Denning D.W."/>
            <person name="Caddick M."/>
            <person name="Hynes M."/>
            <person name="Paoletti M."/>
            <person name="Fischer R."/>
            <person name="Miller B."/>
            <person name="Dyer P."/>
            <person name="Sachs M.S."/>
            <person name="Osmani S.A."/>
            <person name="Birren B.W."/>
        </authorList>
    </citation>
    <scope>NUCLEOTIDE SEQUENCE [LARGE SCALE GENOMIC DNA]</scope>
    <source>
        <strain evidence="3">FGSC A4 / ATCC 38163 / CBS 112.46 / NRRL 194 / M139</strain>
    </source>
</reference>
<dbReference type="InterPro" id="IPR002925">
    <property type="entry name" value="Dienelactn_hydro"/>
</dbReference>
<dbReference type="eggNOG" id="KOG3043">
    <property type="taxonomic scope" value="Eukaryota"/>
</dbReference>
<dbReference type="OMA" id="HPSMLEK"/>
<dbReference type="KEGG" id="ani:ANIA_06776"/>
<evidence type="ECO:0000313" key="2">
    <source>
        <dbReference type="EMBL" id="CBF71436.1"/>
    </source>
</evidence>
<dbReference type="InterPro" id="IPR029058">
    <property type="entry name" value="AB_hydrolase_fold"/>
</dbReference>
<protein>
    <submittedName>
        <fullName evidence="2">Dienelactone hydrolase family protein (AFU_orthologue AFUA_1G01900)</fullName>
    </submittedName>
</protein>
<accession>Q5AY54</accession>
<dbReference type="PANTHER" id="PTHR17630:SF55">
    <property type="entry name" value="DIENELACTONE HYDROLASE FAMILY PROTEIN (AFU_ORTHOLOGUE AFUA_1G01900)"/>
    <property type="match status" value="1"/>
</dbReference>
<keyword evidence="3" id="KW-1185">Reference proteome</keyword>
<dbReference type="OrthoDB" id="10019231at2759"/>
<dbReference type="PANTHER" id="PTHR17630">
    <property type="entry name" value="DIENELACTONE HYDROLASE"/>
    <property type="match status" value="1"/>
</dbReference>
<feature type="domain" description="Dienelactone hydrolase" evidence="1">
    <location>
        <begin position="38"/>
        <end position="186"/>
    </location>
</feature>
<dbReference type="Gene3D" id="3.40.50.1820">
    <property type="entry name" value="alpha/beta hydrolase"/>
    <property type="match status" value="1"/>
</dbReference>
<keyword evidence="2" id="KW-0378">Hydrolase</keyword>
<organism evidence="2 3">
    <name type="scientific">Emericella nidulans (strain FGSC A4 / ATCC 38163 / CBS 112.46 / NRRL 194 / M139)</name>
    <name type="common">Aspergillus nidulans</name>
    <dbReference type="NCBI Taxonomy" id="227321"/>
    <lineage>
        <taxon>Eukaryota</taxon>
        <taxon>Fungi</taxon>
        <taxon>Dikarya</taxon>
        <taxon>Ascomycota</taxon>
        <taxon>Pezizomycotina</taxon>
        <taxon>Eurotiomycetes</taxon>
        <taxon>Eurotiomycetidae</taxon>
        <taxon>Eurotiales</taxon>
        <taxon>Aspergillaceae</taxon>
        <taxon>Aspergillus</taxon>
        <taxon>Aspergillus subgen. Nidulantes</taxon>
    </lineage>
</organism>
<dbReference type="Pfam" id="PF01738">
    <property type="entry name" value="DLH"/>
    <property type="match status" value="1"/>
</dbReference>
<sequence>MSVSKCCISGFTWSGTPTGRTGKVANNDVYIAGDGTDVAILFIAGLFGWTFPNVRLLADHFAREIGATIFVPDYFGGEVLDFDLLAAEKFDQVDLKGFIARNGREQREGEIFETARALKRDLGFKKVGAVGYCYGGWASLRLGAKEHAEQGKPLIDCISIGHPSLLTKKDIDEVSVPVQVLAPEIDPMELWAHE</sequence>
<proteinExistence type="predicted"/>
<dbReference type="HOGENOM" id="CLU_054590_2_1_1"/>
<dbReference type="GeneID" id="2870307"/>
<evidence type="ECO:0000313" key="3">
    <source>
        <dbReference type="Proteomes" id="UP000000560"/>
    </source>
</evidence>
<name>Q5AY54_EMENI</name>
<dbReference type="EMBL" id="BN001301">
    <property type="protein sequence ID" value="CBF71436.1"/>
    <property type="molecule type" value="Genomic_DNA"/>
</dbReference>
<dbReference type="RefSeq" id="XP_664380.1">
    <property type="nucleotide sequence ID" value="XM_659288.1"/>
</dbReference>
<dbReference type="Proteomes" id="UP000000560">
    <property type="component" value="Chromosome I"/>
</dbReference>
<dbReference type="InParanoid" id="Q5AY54"/>
<dbReference type="AlphaFoldDB" id="Q5AY54"/>